<accession>R7QCS5</accession>
<protein>
    <submittedName>
        <fullName evidence="1">Uncharacterized protein</fullName>
    </submittedName>
</protein>
<name>R7QCS5_CHOCR</name>
<evidence type="ECO:0000313" key="2">
    <source>
        <dbReference type="Proteomes" id="UP000012073"/>
    </source>
</evidence>
<dbReference type="KEGG" id="ccp:CHC_T00004006001"/>
<organism evidence="1 2">
    <name type="scientific">Chondrus crispus</name>
    <name type="common">Carrageen Irish moss</name>
    <name type="synonym">Polymorpha crispa</name>
    <dbReference type="NCBI Taxonomy" id="2769"/>
    <lineage>
        <taxon>Eukaryota</taxon>
        <taxon>Rhodophyta</taxon>
        <taxon>Florideophyceae</taxon>
        <taxon>Rhodymeniophycidae</taxon>
        <taxon>Gigartinales</taxon>
        <taxon>Gigartinaceae</taxon>
        <taxon>Chondrus</taxon>
    </lineage>
</organism>
<dbReference type="EMBL" id="HG001750">
    <property type="protein sequence ID" value="CDF35874.1"/>
    <property type="molecule type" value="Genomic_DNA"/>
</dbReference>
<keyword evidence="2" id="KW-1185">Reference proteome</keyword>
<sequence length="52" mass="6308">MRHEQHRAHATRWGFKLVVVSRDDLKPTLHRYLFIIVLHDRVCERANCRVVE</sequence>
<dbReference type="GeneID" id="17323406"/>
<reference evidence="2" key="1">
    <citation type="journal article" date="2013" name="Proc. Natl. Acad. Sci. U.S.A.">
        <title>Genome structure and metabolic features in the red seaweed Chondrus crispus shed light on evolution of the Archaeplastida.</title>
        <authorList>
            <person name="Collen J."/>
            <person name="Porcel B."/>
            <person name="Carre W."/>
            <person name="Ball S.G."/>
            <person name="Chaparro C."/>
            <person name="Tonon T."/>
            <person name="Barbeyron T."/>
            <person name="Michel G."/>
            <person name="Noel B."/>
            <person name="Valentin K."/>
            <person name="Elias M."/>
            <person name="Artiguenave F."/>
            <person name="Arun A."/>
            <person name="Aury J.M."/>
            <person name="Barbosa-Neto J.F."/>
            <person name="Bothwell J.H."/>
            <person name="Bouget F.Y."/>
            <person name="Brillet L."/>
            <person name="Cabello-Hurtado F."/>
            <person name="Capella-Gutierrez S."/>
            <person name="Charrier B."/>
            <person name="Cladiere L."/>
            <person name="Cock J.M."/>
            <person name="Coelho S.M."/>
            <person name="Colleoni C."/>
            <person name="Czjzek M."/>
            <person name="Da Silva C."/>
            <person name="Delage L."/>
            <person name="Denoeud F."/>
            <person name="Deschamps P."/>
            <person name="Dittami S.M."/>
            <person name="Gabaldon T."/>
            <person name="Gachon C.M."/>
            <person name="Groisillier A."/>
            <person name="Herve C."/>
            <person name="Jabbari K."/>
            <person name="Katinka M."/>
            <person name="Kloareg B."/>
            <person name="Kowalczyk N."/>
            <person name="Labadie K."/>
            <person name="Leblanc C."/>
            <person name="Lopez P.J."/>
            <person name="McLachlan D.H."/>
            <person name="Meslet-Cladiere L."/>
            <person name="Moustafa A."/>
            <person name="Nehr Z."/>
            <person name="Nyvall Collen P."/>
            <person name="Panaud O."/>
            <person name="Partensky F."/>
            <person name="Poulain J."/>
            <person name="Rensing S.A."/>
            <person name="Rousvoal S."/>
            <person name="Samson G."/>
            <person name="Symeonidi A."/>
            <person name="Weissenbach J."/>
            <person name="Zambounis A."/>
            <person name="Wincker P."/>
            <person name="Boyen C."/>
        </authorList>
    </citation>
    <scope>NUCLEOTIDE SEQUENCE [LARGE SCALE GENOMIC DNA]</scope>
    <source>
        <strain evidence="2">cv. Stackhouse</strain>
    </source>
</reference>
<proteinExistence type="predicted"/>
<dbReference type="Proteomes" id="UP000012073">
    <property type="component" value="Unassembled WGS sequence"/>
</dbReference>
<dbReference type="Gramene" id="CDF35874">
    <property type="protein sequence ID" value="CDF35874"/>
    <property type="gene ID" value="CHC_T00004006001"/>
</dbReference>
<dbReference type="RefSeq" id="XP_005715693.1">
    <property type="nucleotide sequence ID" value="XM_005715636.1"/>
</dbReference>
<gene>
    <name evidence="1" type="ORF">CHC_T00004006001</name>
</gene>
<dbReference type="AlphaFoldDB" id="R7QCS5"/>
<evidence type="ECO:0000313" key="1">
    <source>
        <dbReference type="EMBL" id="CDF35874.1"/>
    </source>
</evidence>